<dbReference type="InterPro" id="IPR027417">
    <property type="entry name" value="P-loop_NTPase"/>
</dbReference>
<dbReference type="RefSeq" id="WP_203990578.1">
    <property type="nucleotide sequence ID" value="NZ_BOPB01000001.1"/>
</dbReference>
<evidence type="ECO:0000256" key="1">
    <source>
        <dbReference type="SAM" id="MobiDB-lite"/>
    </source>
</evidence>
<sequence>MRDRSSWHGDLAGEFRGAWKAPAGFGIGDLLDVELAIYLGTQVMPTRPVRDIWTLLSGYPYEKAFGDVRTNEARLMIRRARHFLWDRSRRYTWHNSLHMYLDVDITLRGYTFETIDDLAKALEPTRAHDRREVYERLLTQPPPLERRELPIAGAGDQLFYVRDQRHSVNIPVELIGLKPWIGHDIRAAPPGNGQPITVTMTELEAAADAMDALEVAANAADLAENRTPRKLNDWKKRLRRVELLLRDEAAGAFQTHPRLRIDRLMNLVGMVGAGKSTIRDILAFQLATRERPADRRRTTIVVGDVAEVLTIAEQFRRLGVHAAPILGKSTLERNIQRLHRRSESATQSMLNHDNPGFAHLSSACPLDALRGFEARRALAIAAAPCTGLYNADDVEKAELEHDDPDSASTGFLRRRRRPARPKRHGCPVWTACPRHSAARDLVDAEIWVATPASLVHSRVPDHLNDENMRYLELACRRSDLIIVDEADRVQMQLDTAFAPAATLVARGAESWLDEVGKHKLTELAAQGRLQLSSDEIDDWNNALNTVITATDRIYSMLINDEPLRRWITQDYFSAMTLHQWLINEWFPKLRRRNRADNENAVAPDGDKLASQRAELQRVDTVLGSFRDSPLTPLRGRGPEDTTTDLVNALVAMATELLHAPRGVFVREFSRERLKKLLRQLVPNNASVAGDLDANLHRFEFTLVLAVLHDRLDRMTILWPRVEAALNLDSTSNVLSRRPPKDYMPVVPESPMGNVLGFQFQADDRNEDGDQSGELRFFRCNGVGRELLLELTDIPAVDNRPGPHVLLMSATSWAGTSSRYHLHAQVDAVLRPHEHEVAAIKKSTFRKLFLYPPGVTTALRLSGTDPRQRPAQLEQMLHQLAVPDRSLTGATSLLQQELDDIDDPQRRRILLLVGSYAEAHRAGHYLNTLPEWTGNVTVLVSDDTDLDHSWSNLPADTRQLHLRRGELAKFPDVGGQLLIAPLLAVERGHNIVVPGGKAAIGSVYFLARPHHRPDDISLATQAINDWAVRQVRGPGRRFTQTALAAGSPDDAGLRFRAEAARKWHRFLTRRLSWTSLPPDEKSAFTWDQLVVIWQVIGRLVRGGVAARVYFVDGAFSPREAGFTGDDTPATSLLASMLHELAPYFDPESAQTAIDRSLVQALYDPLYRALRDMN</sequence>
<proteinExistence type="predicted"/>
<gene>
    <name evidence="3" type="ORF">Vlu01_00160</name>
</gene>
<feature type="domain" description="pPIWI-RE three-gene island" evidence="2">
    <location>
        <begin position="28"/>
        <end position="176"/>
    </location>
</feature>
<dbReference type="SUPFAM" id="SSF52540">
    <property type="entry name" value="P-loop containing nucleoside triphosphate hydrolases"/>
    <property type="match status" value="1"/>
</dbReference>
<feature type="region of interest" description="Disordered" evidence="1">
    <location>
        <begin position="399"/>
        <end position="425"/>
    </location>
</feature>
<name>A0ABQ4INA5_9ACTN</name>
<dbReference type="InterPro" id="IPR055254">
    <property type="entry name" value="pPIWI_RE_Z"/>
</dbReference>
<accession>A0ABQ4INA5</accession>
<dbReference type="Proteomes" id="UP000643165">
    <property type="component" value="Unassembled WGS sequence"/>
</dbReference>
<protein>
    <recommendedName>
        <fullName evidence="2">pPIWI-RE three-gene island domain-containing protein</fullName>
    </recommendedName>
</protein>
<feature type="compositionally biased region" description="Basic residues" evidence="1">
    <location>
        <begin position="412"/>
        <end position="425"/>
    </location>
</feature>
<evidence type="ECO:0000313" key="4">
    <source>
        <dbReference type="Proteomes" id="UP000643165"/>
    </source>
</evidence>
<evidence type="ECO:0000259" key="2">
    <source>
        <dbReference type="Pfam" id="PF18155"/>
    </source>
</evidence>
<dbReference type="Pfam" id="PF18155">
    <property type="entry name" value="pPIWI_RE_Z"/>
    <property type="match status" value="1"/>
</dbReference>
<comment type="caution">
    <text evidence="3">The sequence shown here is derived from an EMBL/GenBank/DDBJ whole genome shotgun (WGS) entry which is preliminary data.</text>
</comment>
<dbReference type="EMBL" id="BOPB01000001">
    <property type="protein sequence ID" value="GIJ19392.1"/>
    <property type="molecule type" value="Genomic_DNA"/>
</dbReference>
<keyword evidence="4" id="KW-1185">Reference proteome</keyword>
<evidence type="ECO:0000313" key="3">
    <source>
        <dbReference type="EMBL" id="GIJ19392.1"/>
    </source>
</evidence>
<organism evidence="3 4">
    <name type="scientific">Micromonospora lutea</name>
    <dbReference type="NCBI Taxonomy" id="419825"/>
    <lineage>
        <taxon>Bacteria</taxon>
        <taxon>Bacillati</taxon>
        <taxon>Actinomycetota</taxon>
        <taxon>Actinomycetes</taxon>
        <taxon>Micromonosporales</taxon>
        <taxon>Micromonosporaceae</taxon>
        <taxon>Micromonospora</taxon>
    </lineage>
</organism>
<reference evidence="3 4" key="1">
    <citation type="submission" date="2021-01" db="EMBL/GenBank/DDBJ databases">
        <title>Whole genome shotgun sequence of Verrucosispora lutea NBRC 106530.</title>
        <authorList>
            <person name="Komaki H."/>
            <person name="Tamura T."/>
        </authorList>
    </citation>
    <scope>NUCLEOTIDE SEQUENCE [LARGE SCALE GENOMIC DNA]</scope>
    <source>
        <strain evidence="3 4">NBRC 106530</strain>
    </source>
</reference>